<organism evidence="1 2">
    <name type="scientific">Ilyodon furcidens</name>
    <name type="common">goldbreast splitfin</name>
    <dbReference type="NCBI Taxonomy" id="33524"/>
    <lineage>
        <taxon>Eukaryota</taxon>
        <taxon>Metazoa</taxon>
        <taxon>Chordata</taxon>
        <taxon>Craniata</taxon>
        <taxon>Vertebrata</taxon>
        <taxon>Euteleostomi</taxon>
        <taxon>Actinopterygii</taxon>
        <taxon>Neopterygii</taxon>
        <taxon>Teleostei</taxon>
        <taxon>Neoteleostei</taxon>
        <taxon>Acanthomorphata</taxon>
        <taxon>Ovalentaria</taxon>
        <taxon>Atherinomorphae</taxon>
        <taxon>Cyprinodontiformes</taxon>
        <taxon>Goodeidae</taxon>
        <taxon>Ilyodon</taxon>
    </lineage>
</organism>
<protein>
    <submittedName>
        <fullName evidence="1">Uncharacterized protein</fullName>
    </submittedName>
</protein>
<dbReference type="Proteomes" id="UP001482620">
    <property type="component" value="Unassembled WGS sequence"/>
</dbReference>
<proteinExistence type="predicted"/>
<sequence>MARMACSSFHITHSCLSVLHLFHHDHSDETVSFEAICQLSALSSTLLRMTPDLLQVQRYRKRLSCPTTTNINSTGTYLDLRGLVRSVSRWVCCAAKDEDDDKHHTTKYGGGSVMLWVYFSPKGLENVLEFKRRPNAVLSNTMSTAGGGMFNFILKRSFNVGLTSF</sequence>
<evidence type="ECO:0000313" key="2">
    <source>
        <dbReference type="Proteomes" id="UP001482620"/>
    </source>
</evidence>
<evidence type="ECO:0000313" key="1">
    <source>
        <dbReference type="EMBL" id="MEQ2230300.1"/>
    </source>
</evidence>
<gene>
    <name evidence="1" type="ORF">ILYODFUR_027818</name>
</gene>
<reference evidence="1 2" key="1">
    <citation type="submission" date="2021-06" db="EMBL/GenBank/DDBJ databases">
        <authorList>
            <person name="Palmer J.M."/>
        </authorList>
    </citation>
    <scope>NUCLEOTIDE SEQUENCE [LARGE SCALE GENOMIC DNA]</scope>
    <source>
        <strain evidence="2">if_2019</strain>
        <tissue evidence="1">Muscle</tissue>
    </source>
</reference>
<name>A0ABV0TD35_9TELE</name>
<dbReference type="EMBL" id="JAHRIQ010026885">
    <property type="protein sequence ID" value="MEQ2230300.1"/>
    <property type="molecule type" value="Genomic_DNA"/>
</dbReference>
<keyword evidence="2" id="KW-1185">Reference proteome</keyword>
<accession>A0ABV0TD35</accession>
<comment type="caution">
    <text evidence="1">The sequence shown here is derived from an EMBL/GenBank/DDBJ whole genome shotgun (WGS) entry which is preliminary data.</text>
</comment>